<dbReference type="EMBL" id="HBUF01646980">
    <property type="protein sequence ID" value="CAG6786112.1"/>
    <property type="molecule type" value="Transcribed_RNA"/>
</dbReference>
<name>A0A8D9BP88_9HEMI</name>
<accession>A0A8D9BP88</accession>
<protein>
    <recommendedName>
        <fullName evidence="3">Transmembrane protein</fullName>
    </recommendedName>
</protein>
<sequence>MCNFDFILPVQIPVPALSCTTRPVLHSFYSCKVSSPLLLSPTSPTVCHQCISLSNTRWRIRRAVRCLLTVWSSMIGLERRQREASRLVLRRGRFSKESTRRVKAEVMDRQTLVHRLVLHLRICCNRDTTQPPQYQLQPDLPLSPWFCPLCTGDCFSCFSSSIVVRMVVCFPFFASIVVRFVFVFSFFLLR</sequence>
<evidence type="ECO:0000313" key="2">
    <source>
        <dbReference type="EMBL" id="CAG6786112.1"/>
    </source>
</evidence>
<proteinExistence type="predicted"/>
<keyword evidence="1" id="KW-0472">Membrane</keyword>
<evidence type="ECO:0000256" key="1">
    <source>
        <dbReference type="SAM" id="Phobius"/>
    </source>
</evidence>
<keyword evidence="1" id="KW-1133">Transmembrane helix</keyword>
<evidence type="ECO:0008006" key="3">
    <source>
        <dbReference type="Google" id="ProtNLM"/>
    </source>
</evidence>
<keyword evidence="1" id="KW-0812">Transmembrane</keyword>
<dbReference type="AlphaFoldDB" id="A0A8D9BP88"/>
<feature type="transmembrane region" description="Helical" evidence="1">
    <location>
        <begin position="162"/>
        <end position="189"/>
    </location>
</feature>
<organism evidence="2">
    <name type="scientific">Cacopsylla melanoneura</name>
    <dbReference type="NCBI Taxonomy" id="428564"/>
    <lineage>
        <taxon>Eukaryota</taxon>
        <taxon>Metazoa</taxon>
        <taxon>Ecdysozoa</taxon>
        <taxon>Arthropoda</taxon>
        <taxon>Hexapoda</taxon>
        <taxon>Insecta</taxon>
        <taxon>Pterygota</taxon>
        <taxon>Neoptera</taxon>
        <taxon>Paraneoptera</taxon>
        <taxon>Hemiptera</taxon>
        <taxon>Sternorrhyncha</taxon>
        <taxon>Psylloidea</taxon>
        <taxon>Psyllidae</taxon>
        <taxon>Psyllinae</taxon>
        <taxon>Cacopsylla</taxon>
    </lineage>
</organism>
<reference evidence="2" key="1">
    <citation type="submission" date="2021-05" db="EMBL/GenBank/DDBJ databases">
        <authorList>
            <person name="Alioto T."/>
            <person name="Alioto T."/>
            <person name="Gomez Garrido J."/>
        </authorList>
    </citation>
    <scope>NUCLEOTIDE SEQUENCE</scope>
</reference>